<feature type="domain" description="DUF5643" evidence="1">
    <location>
        <begin position="184"/>
        <end position="294"/>
    </location>
</feature>
<comment type="caution">
    <text evidence="2">The sequence shown here is derived from an EMBL/GenBank/DDBJ whole genome shotgun (WGS) entry which is preliminary data.</text>
</comment>
<dbReference type="Pfam" id="PF18705">
    <property type="entry name" value="DUF5643"/>
    <property type="match status" value="1"/>
</dbReference>
<accession>A0ABW3S3H0</accession>
<dbReference type="InterPro" id="IPR040680">
    <property type="entry name" value="DUF5643"/>
</dbReference>
<evidence type="ECO:0000259" key="1">
    <source>
        <dbReference type="Pfam" id="PF18705"/>
    </source>
</evidence>
<dbReference type="Proteomes" id="UP001597262">
    <property type="component" value="Unassembled WGS sequence"/>
</dbReference>
<dbReference type="RefSeq" id="WP_379321471.1">
    <property type="nucleotide sequence ID" value="NZ_JBHTLM010000024.1"/>
</dbReference>
<evidence type="ECO:0000313" key="3">
    <source>
        <dbReference type="Proteomes" id="UP001597262"/>
    </source>
</evidence>
<gene>
    <name evidence="2" type="ORF">ACFQ3W_22440</name>
</gene>
<name>A0ABW3S3H0_9BACL</name>
<reference evidence="3" key="1">
    <citation type="journal article" date="2019" name="Int. J. Syst. Evol. Microbiol.">
        <title>The Global Catalogue of Microorganisms (GCM) 10K type strain sequencing project: providing services to taxonomists for standard genome sequencing and annotation.</title>
        <authorList>
            <consortium name="The Broad Institute Genomics Platform"/>
            <consortium name="The Broad Institute Genome Sequencing Center for Infectious Disease"/>
            <person name="Wu L."/>
            <person name="Ma J."/>
        </authorList>
    </citation>
    <scope>NUCLEOTIDE SEQUENCE [LARGE SCALE GENOMIC DNA]</scope>
    <source>
        <strain evidence="3">CCUG 59189</strain>
    </source>
</reference>
<keyword evidence="3" id="KW-1185">Reference proteome</keyword>
<dbReference type="EMBL" id="JBHTLM010000024">
    <property type="protein sequence ID" value="MFD1179042.1"/>
    <property type="molecule type" value="Genomic_DNA"/>
</dbReference>
<organism evidence="2 3">
    <name type="scientific">Paenibacillus puldeungensis</name>
    <dbReference type="NCBI Taxonomy" id="696536"/>
    <lineage>
        <taxon>Bacteria</taxon>
        <taxon>Bacillati</taxon>
        <taxon>Bacillota</taxon>
        <taxon>Bacilli</taxon>
        <taxon>Bacillales</taxon>
        <taxon>Paenibacillaceae</taxon>
        <taxon>Paenibacillus</taxon>
    </lineage>
</organism>
<proteinExistence type="predicted"/>
<sequence>MNKIKKDISSIAQLLKKSALTLTAAAVLGGVIPGAGTLPVAKAAALNDGAAGNAAVTHLSVTHDGVTLRVSNLIYDRTRLFFVIERQGTNFPDDESVVITEGMEKNKKGKGYIKKPTLSIDGQELNGWGSFGDYPKIKNSCFYELGKKAEWPDQFELTLRTEVTGVDDAFEFKIPVKIDNKSILVKPNAVKKHKQFSYTVKELYMSSSTTRLVIDSTGKVPATSKQTGKYIASMMYYDIVDDQGHLLQQQNLPYFNSQPKVNYHIDELYSPVKGTPKKITIKPFTLTVNKKKWSVVGQTERSVGTKTYWRELEVTIPLDKIKK</sequence>
<dbReference type="Gene3D" id="2.60.40.1630">
    <property type="entry name" value="bacillus anthracis domain"/>
    <property type="match status" value="1"/>
</dbReference>
<protein>
    <submittedName>
        <fullName evidence="2">DUF5643 domain-containing protein</fullName>
    </submittedName>
</protein>
<evidence type="ECO:0000313" key="2">
    <source>
        <dbReference type="EMBL" id="MFD1179042.1"/>
    </source>
</evidence>